<keyword evidence="3 9" id="KW-0813">Transport</keyword>
<feature type="repeat" description="Solcar" evidence="8">
    <location>
        <begin position="119"/>
        <end position="209"/>
    </location>
</feature>
<feature type="repeat" description="Solcar" evidence="8">
    <location>
        <begin position="248"/>
        <end position="331"/>
    </location>
</feature>
<dbReference type="Pfam" id="PF00153">
    <property type="entry name" value="Mito_carr"/>
    <property type="match status" value="3"/>
</dbReference>
<evidence type="ECO:0000256" key="9">
    <source>
        <dbReference type="RuleBase" id="RU000488"/>
    </source>
</evidence>
<evidence type="ECO:0000313" key="11">
    <source>
        <dbReference type="EMBL" id="TPX55465.1"/>
    </source>
</evidence>
<dbReference type="PROSITE" id="PS50920">
    <property type="entry name" value="SOLCAR"/>
    <property type="match status" value="3"/>
</dbReference>
<accession>A0A507DW97</accession>
<dbReference type="InterPro" id="IPR023395">
    <property type="entry name" value="MCP_dom_sf"/>
</dbReference>
<dbReference type="InterPro" id="IPR018108">
    <property type="entry name" value="MCP_transmembrane"/>
</dbReference>
<evidence type="ECO:0000256" key="3">
    <source>
        <dbReference type="ARBA" id="ARBA00022448"/>
    </source>
</evidence>
<dbReference type="GO" id="GO:0031966">
    <property type="term" value="C:mitochondrial membrane"/>
    <property type="evidence" value="ECO:0007669"/>
    <property type="project" value="UniProtKB-SubCell"/>
</dbReference>
<name>A0A507DW97_9FUNG</name>
<evidence type="ECO:0000256" key="4">
    <source>
        <dbReference type="ARBA" id="ARBA00022692"/>
    </source>
</evidence>
<feature type="repeat" description="Solcar" evidence="8">
    <location>
        <begin position="19"/>
        <end position="108"/>
    </location>
</feature>
<dbReference type="Proteomes" id="UP000318582">
    <property type="component" value="Unassembled WGS sequence"/>
</dbReference>
<reference evidence="11 12" key="1">
    <citation type="journal article" date="2019" name="Sci. Rep.">
        <title>Comparative genomics of chytrid fungi reveal insights into the obligate biotrophic and pathogenic lifestyle of Synchytrium endobioticum.</title>
        <authorList>
            <person name="van de Vossenberg B.T.L.H."/>
            <person name="Warris S."/>
            <person name="Nguyen H.D.T."/>
            <person name="van Gent-Pelzer M.P.E."/>
            <person name="Joly D.L."/>
            <person name="van de Geest H.C."/>
            <person name="Bonants P.J.M."/>
            <person name="Smith D.S."/>
            <person name="Levesque C.A."/>
            <person name="van der Lee T.A.J."/>
        </authorList>
    </citation>
    <scope>NUCLEOTIDE SEQUENCE [LARGE SCALE GENOMIC DNA]</scope>
    <source>
        <strain evidence="11 12">CBS 809.83</strain>
    </source>
</reference>
<keyword evidence="6" id="KW-0496">Mitochondrion</keyword>
<keyword evidence="12" id="KW-1185">Reference proteome</keyword>
<feature type="transmembrane region" description="Helical" evidence="10">
    <location>
        <begin position="246"/>
        <end position="267"/>
    </location>
</feature>
<dbReference type="SUPFAM" id="SSF103506">
    <property type="entry name" value="Mitochondrial carrier"/>
    <property type="match status" value="1"/>
</dbReference>
<evidence type="ECO:0000256" key="10">
    <source>
        <dbReference type="SAM" id="Phobius"/>
    </source>
</evidence>
<dbReference type="AlphaFoldDB" id="A0A507DW97"/>
<sequence>MSNTKKNPPPLLYPTFLHSDPLSHVAFSSCAAIVARTVAHPLDTLKTRIQFASTSTNPTALGHIRATIRSTLKNEPITALYRGLPVALLFSVPALSVYLGAYDYSKTKLGKWGKLGEEDAMGVHAIASCCAEVLSGALWTPMEVLKNKLQVQTKATNPTIGSLHTWALCKSIYRNEGLRGFYKGYFLALGVFVPYTMVYFMSYEQLKMRAAAILLPKSASSLTTSSTTSPLPISSQPASLPPQLPFIAYVICSGLSGALAGGVSNGLDIVKTRVQAAAAGGTQQSATTIVRHMWTHEGKWRAFGRGLGARILWIMPTVTLSMSVYEMLKDWRVRQLTNDANL</sequence>
<dbReference type="STRING" id="109895.A0A507DW97"/>
<comment type="caution">
    <text evidence="11">The sequence shown here is derived from an EMBL/GenBank/DDBJ whole genome shotgun (WGS) entry which is preliminary data.</text>
</comment>
<comment type="subcellular location">
    <subcellularLocation>
        <location evidence="1">Mitochondrion membrane</location>
        <topology evidence="1">Multi-pass membrane protein</topology>
    </subcellularLocation>
</comment>
<proteinExistence type="inferred from homology"/>
<feature type="transmembrane region" description="Helical" evidence="10">
    <location>
        <begin position="79"/>
        <end position="101"/>
    </location>
</feature>
<evidence type="ECO:0000256" key="1">
    <source>
        <dbReference type="ARBA" id="ARBA00004225"/>
    </source>
</evidence>
<evidence type="ECO:0008006" key="13">
    <source>
        <dbReference type="Google" id="ProtNLM"/>
    </source>
</evidence>
<evidence type="ECO:0000256" key="6">
    <source>
        <dbReference type="ARBA" id="ARBA00023128"/>
    </source>
</evidence>
<comment type="similarity">
    <text evidence="2 9">Belongs to the mitochondrial carrier (TC 2.A.29) family.</text>
</comment>
<feature type="transmembrane region" description="Helical" evidence="10">
    <location>
        <begin position="307"/>
        <end position="325"/>
    </location>
</feature>
<gene>
    <name evidence="11" type="ORF">PhCBS80983_g05312</name>
</gene>
<keyword evidence="7 8" id="KW-0472">Membrane</keyword>
<organism evidence="11 12">
    <name type="scientific">Powellomyces hirtus</name>
    <dbReference type="NCBI Taxonomy" id="109895"/>
    <lineage>
        <taxon>Eukaryota</taxon>
        <taxon>Fungi</taxon>
        <taxon>Fungi incertae sedis</taxon>
        <taxon>Chytridiomycota</taxon>
        <taxon>Chytridiomycota incertae sedis</taxon>
        <taxon>Chytridiomycetes</taxon>
        <taxon>Spizellomycetales</taxon>
        <taxon>Powellomycetaceae</taxon>
        <taxon>Powellomyces</taxon>
    </lineage>
</organism>
<keyword evidence="4 8" id="KW-0812">Transmembrane</keyword>
<evidence type="ECO:0000256" key="5">
    <source>
        <dbReference type="ARBA" id="ARBA00022989"/>
    </source>
</evidence>
<dbReference type="GO" id="GO:0005381">
    <property type="term" value="F:iron ion transmembrane transporter activity"/>
    <property type="evidence" value="ECO:0007669"/>
    <property type="project" value="UniProtKB-ARBA"/>
</dbReference>
<dbReference type="Gene3D" id="1.50.40.10">
    <property type="entry name" value="Mitochondrial carrier domain"/>
    <property type="match status" value="2"/>
</dbReference>
<feature type="transmembrane region" description="Helical" evidence="10">
    <location>
        <begin position="180"/>
        <end position="201"/>
    </location>
</feature>
<protein>
    <recommendedName>
        <fullName evidence="13">Mitochondrial carrier protein</fullName>
    </recommendedName>
</protein>
<evidence type="ECO:0000313" key="12">
    <source>
        <dbReference type="Proteomes" id="UP000318582"/>
    </source>
</evidence>
<dbReference type="EMBL" id="QEAQ01000109">
    <property type="protein sequence ID" value="TPX55465.1"/>
    <property type="molecule type" value="Genomic_DNA"/>
</dbReference>
<dbReference type="PANTHER" id="PTHR45758">
    <property type="entry name" value="MITOFERRIN-1-RELATED"/>
    <property type="match status" value="1"/>
</dbReference>
<evidence type="ECO:0000256" key="8">
    <source>
        <dbReference type="PROSITE-ProRule" id="PRU00282"/>
    </source>
</evidence>
<evidence type="ECO:0000256" key="7">
    <source>
        <dbReference type="ARBA" id="ARBA00023136"/>
    </source>
</evidence>
<dbReference type="PANTHER" id="PTHR45758:SF3">
    <property type="entry name" value="MITOCHONDRIAL SUBSTRATE CARRIER FAMILY PROTEIN E"/>
    <property type="match status" value="1"/>
</dbReference>
<keyword evidence="5 10" id="KW-1133">Transmembrane helix</keyword>
<evidence type="ECO:0000256" key="2">
    <source>
        <dbReference type="ARBA" id="ARBA00006375"/>
    </source>
</evidence>